<feature type="chain" id="PRO_5012503932" evidence="1">
    <location>
        <begin position="31"/>
        <end position="132"/>
    </location>
</feature>
<feature type="signal peptide" evidence="1">
    <location>
        <begin position="1"/>
        <end position="30"/>
    </location>
</feature>
<keyword evidence="1" id="KW-0732">Signal</keyword>
<evidence type="ECO:0000256" key="1">
    <source>
        <dbReference type="SAM" id="SignalP"/>
    </source>
</evidence>
<accession>A0A1S6JQ22</accession>
<name>A0A1S6JQ22_9CAEN</name>
<reference evidence="2" key="1">
    <citation type="journal article" date="2017" name="Peptides">
        <title>Neuropeptides encoded within a neural transcriptome of the giant triton snail Charonia tritonis, a Crown-of-Thorns Starfish predator.</title>
        <authorList>
            <person name="Bose U."/>
            <person name="Suwansa-Ard S."/>
            <person name="Maikaeo L."/>
            <person name="Motti C.A."/>
            <person name="Hall M.R."/>
            <person name="Cummins S.F."/>
        </authorList>
    </citation>
    <scope>NUCLEOTIDE SEQUENCE</scope>
    <source>
        <tissue evidence="2">Nervous tissue</tissue>
    </source>
</reference>
<evidence type="ECO:0000313" key="2">
    <source>
        <dbReference type="EMBL" id="AQS80512.1"/>
    </source>
</evidence>
<sequence length="132" mass="14804">MSTSRTIVPSTMVALLAAVILLALLGTVQGQNYHYSNGWHPGKRGNGALNKATFYRSITTENLCRYKPRVLSVINKLIQEEIARMERSCSSEEPINHLKLLMEGSPFHSAEATRQKLEEAVAEDEDEAMNKW</sequence>
<dbReference type="AlphaFoldDB" id="A0A1S6JQ22"/>
<protein>
    <submittedName>
        <fullName evidence="2">GnRH variant-A</fullName>
    </submittedName>
</protein>
<organism evidence="2">
    <name type="scientific">Charonia tritonis</name>
    <name type="common">giant triton snail</name>
    <dbReference type="NCBI Taxonomy" id="1960912"/>
    <lineage>
        <taxon>Eukaryota</taxon>
        <taxon>Metazoa</taxon>
        <taxon>Spiralia</taxon>
        <taxon>Lophotrochozoa</taxon>
        <taxon>Mollusca</taxon>
        <taxon>Gastropoda</taxon>
        <taxon>Caenogastropoda</taxon>
        <taxon>Littorinimorpha</taxon>
        <taxon>Tonnoidea</taxon>
        <taxon>Ranellidae</taxon>
        <taxon>Charonia</taxon>
    </lineage>
</organism>
<proteinExistence type="evidence at transcript level"/>
<dbReference type="EMBL" id="KY287981">
    <property type="protein sequence ID" value="AQS80512.1"/>
    <property type="molecule type" value="mRNA"/>
</dbReference>